<dbReference type="InterPro" id="IPR037185">
    <property type="entry name" value="EmrE-like"/>
</dbReference>
<name>A0A1V4IA04_9FIRM</name>
<dbReference type="GO" id="GO:0005886">
    <property type="term" value="C:plasma membrane"/>
    <property type="evidence" value="ECO:0007669"/>
    <property type="project" value="UniProtKB-SubCell"/>
</dbReference>
<feature type="transmembrane region" description="Helical" evidence="7">
    <location>
        <begin position="71"/>
        <end position="92"/>
    </location>
</feature>
<dbReference type="InterPro" id="IPR000620">
    <property type="entry name" value="EamA_dom"/>
</dbReference>
<evidence type="ECO:0000256" key="6">
    <source>
        <dbReference type="ARBA" id="ARBA00023136"/>
    </source>
</evidence>
<feature type="domain" description="EamA" evidence="8">
    <location>
        <begin position="153"/>
        <end position="295"/>
    </location>
</feature>
<feature type="transmembrane region" description="Helical" evidence="7">
    <location>
        <begin position="278"/>
        <end position="298"/>
    </location>
</feature>
<reference evidence="9 10" key="1">
    <citation type="submission" date="2017-03" db="EMBL/GenBank/DDBJ databases">
        <title>Genome sequence of Clostridium thermoalcaliphilum DSM 7309.</title>
        <authorList>
            <person name="Poehlein A."/>
            <person name="Daniel R."/>
        </authorList>
    </citation>
    <scope>NUCLEOTIDE SEQUENCE [LARGE SCALE GENOMIC DNA]</scope>
    <source>
        <strain evidence="9 10">DSM 7309</strain>
    </source>
</reference>
<protein>
    <submittedName>
        <fullName evidence="9">O-acetylserine/cysteine export protein</fullName>
    </submittedName>
</protein>
<feature type="transmembrane region" description="Helical" evidence="7">
    <location>
        <begin position="7"/>
        <end position="26"/>
    </location>
</feature>
<feature type="transmembrane region" description="Helical" evidence="7">
    <location>
        <begin position="255"/>
        <end position="272"/>
    </location>
</feature>
<keyword evidence="10" id="KW-1185">Reference proteome</keyword>
<proteinExistence type="inferred from homology"/>
<evidence type="ECO:0000256" key="3">
    <source>
        <dbReference type="ARBA" id="ARBA00022475"/>
    </source>
</evidence>
<evidence type="ECO:0000256" key="1">
    <source>
        <dbReference type="ARBA" id="ARBA00004651"/>
    </source>
</evidence>
<organism evidence="9 10">
    <name type="scientific">Alkalithermobacter paradoxus</name>
    <dbReference type="NCBI Taxonomy" id="29349"/>
    <lineage>
        <taxon>Bacteria</taxon>
        <taxon>Bacillati</taxon>
        <taxon>Bacillota</taxon>
        <taxon>Clostridia</taxon>
        <taxon>Peptostreptococcales</taxon>
        <taxon>Tepidibacteraceae</taxon>
        <taxon>Alkalithermobacter</taxon>
    </lineage>
</organism>
<dbReference type="InterPro" id="IPR050638">
    <property type="entry name" value="AA-Vitamin_Transporters"/>
</dbReference>
<dbReference type="AlphaFoldDB" id="A0A1V4IA04"/>
<gene>
    <name evidence="9" type="ORF">CLOTH_01040</name>
</gene>
<dbReference type="EMBL" id="MZGW01000001">
    <property type="protein sequence ID" value="OPJ56822.1"/>
    <property type="molecule type" value="Genomic_DNA"/>
</dbReference>
<dbReference type="Proteomes" id="UP000190140">
    <property type="component" value="Unassembled WGS sequence"/>
</dbReference>
<evidence type="ECO:0000313" key="9">
    <source>
        <dbReference type="EMBL" id="OPJ56822.1"/>
    </source>
</evidence>
<keyword evidence="4 7" id="KW-0812">Transmembrane</keyword>
<comment type="caution">
    <text evidence="9">The sequence shown here is derived from an EMBL/GenBank/DDBJ whole genome shotgun (WGS) entry which is preliminary data.</text>
</comment>
<comment type="subcellular location">
    <subcellularLocation>
        <location evidence="1">Cell membrane</location>
        <topology evidence="1">Multi-pass membrane protein</topology>
    </subcellularLocation>
</comment>
<evidence type="ECO:0000256" key="5">
    <source>
        <dbReference type="ARBA" id="ARBA00022989"/>
    </source>
</evidence>
<keyword evidence="6 7" id="KW-0472">Membrane</keyword>
<evidence type="ECO:0000256" key="7">
    <source>
        <dbReference type="SAM" id="Phobius"/>
    </source>
</evidence>
<dbReference type="RefSeq" id="WP_079410142.1">
    <property type="nucleotide sequence ID" value="NZ_MZGW01000001.1"/>
</dbReference>
<dbReference type="SUPFAM" id="SSF103481">
    <property type="entry name" value="Multidrug resistance efflux transporter EmrE"/>
    <property type="match status" value="2"/>
</dbReference>
<feature type="transmembrane region" description="Helical" evidence="7">
    <location>
        <begin position="38"/>
        <end position="59"/>
    </location>
</feature>
<evidence type="ECO:0000313" key="10">
    <source>
        <dbReference type="Proteomes" id="UP000190140"/>
    </source>
</evidence>
<dbReference type="PANTHER" id="PTHR32322">
    <property type="entry name" value="INNER MEMBRANE TRANSPORTER"/>
    <property type="match status" value="1"/>
</dbReference>
<dbReference type="Gene3D" id="1.10.3730.20">
    <property type="match status" value="1"/>
</dbReference>
<evidence type="ECO:0000256" key="2">
    <source>
        <dbReference type="ARBA" id="ARBA00007362"/>
    </source>
</evidence>
<comment type="similarity">
    <text evidence="2">Belongs to the EamA transporter family.</text>
</comment>
<keyword evidence="5 7" id="KW-1133">Transmembrane helix</keyword>
<feature type="transmembrane region" description="Helical" evidence="7">
    <location>
        <begin position="184"/>
        <end position="202"/>
    </location>
</feature>
<feature type="transmembrane region" description="Helical" evidence="7">
    <location>
        <begin position="153"/>
        <end position="172"/>
    </location>
</feature>
<keyword evidence="3" id="KW-1003">Cell membrane</keyword>
<dbReference type="Pfam" id="PF00892">
    <property type="entry name" value="EamA"/>
    <property type="match status" value="2"/>
</dbReference>
<evidence type="ECO:0000256" key="4">
    <source>
        <dbReference type="ARBA" id="ARBA00022692"/>
    </source>
</evidence>
<dbReference type="STRING" id="29349.CLOTH_01040"/>
<feature type="transmembrane region" description="Helical" evidence="7">
    <location>
        <begin position="98"/>
        <end position="117"/>
    </location>
</feature>
<feature type="transmembrane region" description="Helical" evidence="7">
    <location>
        <begin position="222"/>
        <end position="243"/>
    </location>
</feature>
<accession>A0A1V4IA04</accession>
<dbReference type="OrthoDB" id="37139at2"/>
<feature type="domain" description="EamA" evidence="8">
    <location>
        <begin position="9"/>
        <end position="140"/>
    </location>
</feature>
<dbReference type="PANTHER" id="PTHR32322:SF18">
    <property type="entry name" value="S-ADENOSYLMETHIONINE_S-ADENOSYLHOMOCYSTEINE TRANSPORTER"/>
    <property type="match status" value="1"/>
</dbReference>
<feature type="transmembrane region" description="Helical" evidence="7">
    <location>
        <begin position="124"/>
        <end position="141"/>
    </location>
</feature>
<evidence type="ECO:0000259" key="8">
    <source>
        <dbReference type="Pfam" id="PF00892"/>
    </source>
</evidence>
<sequence>MKKDNIIPYISGCSTAVIFGMSFLFSKQALSVASPVSLLSFRFLTAFIVMSILIKLNIIKVNYKGKNLKNLFYLGLMQPIVYFIFETYGIKYSSSSEAGIMIALIPIFVTLMAFIFLKERPLNTQLLFILLSVTGVVYIILMKGSNGGNSNLLGIILLFGAILSASAFNIISRKLSREFSPMELTYSMMTLGAVFFNFISVVTRIKNNTLGSYFYPMTNINFVISILYLGIVSSIIAFFLVNFTLSKLEASKSAVFANLSTVVSIIAGVVILKEKFYYYNLVGSIMILTGVWGTNYFGKKTENKLELQTENP</sequence>